<dbReference type="InterPro" id="IPR036890">
    <property type="entry name" value="HATPase_C_sf"/>
</dbReference>
<dbReference type="CDD" id="cd00130">
    <property type="entry name" value="PAS"/>
    <property type="match status" value="2"/>
</dbReference>
<keyword evidence="11" id="KW-0902">Two-component regulatory system</keyword>
<dbReference type="Gene3D" id="3.30.450.20">
    <property type="entry name" value="PAS domain"/>
    <property type="match status" value="2"/>
</dbReference>
<dbReference type="PROSITE" id="PS50110">
    <property type="entry name" value="RESPONSE_REGULATORY"/>
    <property type="match status" value="1"/>
</dbReference>
<dbReference type="PRINTS" id="PR00344">
    <property type="entry name" value="BCTRLSENSOR"/>
</dbReference>
<dbReference type="InterPro" id="IPR000700">
    <property type="entry name" value="PAS-assoc_C"/>
</dbReference>
<dbReference type="InterPro" id="IPR000014">
    <property type="entry name" value="PAS"/>
</dbReference>
<dbReference type="PANTHER" id="PTHR43047:SF72">
    <property type="entry name" value="OSMOSENSING HISTIDINE PROTEIN KINASE SLN1"/>
    <property type="match status" value="1"/>
</dbReference>
<dbReference type="InterPro" id="IPR013767">
    <property type="entry name" value="PAS_fold"/>
</dbReference>
<proteinExistence type="predicted"/>
<gene>
    <name evidence="19" type="ordered locus">Desaci_2648</name>
</gene>
<feature type="domain" description="PAS" evidence="17">
    <location>
        <begin position="47"/>
        <end position="117"/>
    </location>
</feature>
<dbReference type="EC" id="2.7.13.3" evidence="3"/>
<dbReference type="PANTHER" id="PTHR43047">
    <property type="entry name" value="TWO-COMPONENT HISTIDINE PROTEIN KINASE"/>
    <property type="match status" value="1"/>
</dbReference>
<sequence length="901" mass="102193">MRDENKTSPIYRNNSKVKEAILCLRDITDQTSYAAEQKKLREELQLEKQKVTDILDSITAAFFALNDQWKIIYVNKTALQYFNKSEQECIGQDFRCLKPEIKGSIYDEYFREAMTQKAPRHFEAKGVLEDRWFEVHVYPSADGISVYCNDITNRKQMENALQYLAAIVENSTNAIYSTDLKGLIKSWNPSAQRIFGYSFLEIEGQSASILYPPDMLSQYDMFLKKINYGECIIRPEIPHVRKDGSIIYVSISKSPIKNEKGEIIGISSIVEDISRRIEMEKEMLRLNRLRSAGELASRMNVKLLELDRLKDEFLANTSHELRTPLHGIINITKAAIESGQLNQIQQQNLQIVVASAQHLHNLINDILDMSSLQQSAIKLARRPVDIRTMTETVIFVLKHLRGNKKIEFINSIPRELSPVYADVERLRQVLFNLLGNALKFTTKGQIVVGAVKRNDSLEIWVEDTGCGVPEDKLEEIFKSFYQVNASESKEIYGTGLGLSITKILIELHEGTIWVNSTIGKGSRFTFTLPICFESNETIHLESSNDVHNKAAAEDAAMKPVYRSLISDNKRKYSILAADDDVASLTALFNILDNEGYYVKALNSGEDVLQELQKCPEYNLVILDIMMPKLSGYEVLKRIRKRFHAIDMPVLLLTAKARPDDLQAGFDAGANDYLTKPFEALELKARVKTLVQLKESVSELVAKELSFLQAQIKPHFLYNTLNVITALCNKAPLRAKELLYDFSDYLRGSFDFENLNGMTPLSTELSTIQAYLSIEMERFENKLRVEYDIDETLDISVPLLTIQPLVENAIRHGILKKAKGGTLKLSIKNRDKYVIIKVQDDGIGIPPDKLADLLNSKISQVGVGLKNIQRRLMLSYGEGLDIQSEENQGTIITMKIPNSTIN</sequence>
<dbReference type="InterPro" id="IPR005467">
    <property type="entry name" value="His_kinase_dom"/>
</dbReference>
<evidence type="ECO:0000256" key="14">
    <source>
        <dbReference type="PROSITE-ProRule" id="PRU00169"/>
    </source>
</evidence>
<dbReference type="InterPro" id="IPR003661">
    <property type="entry name" value="HisK_dim/P_dom"/>
</dbReference>
<dbReference type="SMART" id="SM00387">
    <property type="entry name" value="HATPase_c"/>
    <property type="match status" value="2"/>
</dbReference>
<dbReference type="eggNOG" id="COG2972">
    <property type="taxonomic scope" value="Bacteria"/>
</dbReference>
<dbReference type="SMART" id="SM00388">
    <property type="entry name" value="HisKA"/>
    <property type="match status" value="1"/>
</dbReference>
<evidence type="ECO:0000256" key="4">
    <source>
        <dbReference type="ARBA" id="ARBA00018672"/>
    </source>
</evidence>
<evidence type="ECO:0000256" key="10">
    <source>
        <dbReference type="ARBA" id="ARBA00022840"/>
    </source>
</evidence>
<dbReference type="GO" id="GO:0005886">
    <property type="term" value="C:plasma membrane"/>
    <property type="evidence" value="ECO:0007669"/>
    <property type="project" value="UniProtKB-SubCell"/>
</dbReference>
<keyword evidence="6 14" id="KW-0597">Phosphoprotein</keyword>
<dbReference type="CDD" id="cd16922">
    <property type="entry name" value="HATPase_EvgS-ArcB-TorS-like"/>
    <property type="match status" value="1"/>
</dbReference>
<evidence type="ECO:0000256" key="9">
    <source>
        <dbReference type="ARBA" id="ARBA00022777"/>
    </source>
</evidence>
<dbReference type="Pfam" id="PF06580">
    <property type="entry name" value="His_kinase"/>
    <property type="match status" value="1"/>
</dbReference>
<dbReference type="STRING" id="646529.Desaci_2648"/>
<dbReference type="GO" id="GO:0005524">
    <property type="term" value="F:ATP binding"/>
    <property type="evidence" value="ECO:0007669"/>
    <property type="project" value="UniProtKB-KW"/>
</dbReference>
<feature type="domain" description="Histidine kinase" evidence="15">
    <location>
        <begin position="801"/>
        <end position="899"/>
    </location>
</feature>
<name>I4D707_DESAJ</name>
<dbReference type="InterPro" id="IPR001789">
    <property type="entry name" value="Sig_transdc_resp-reg_receiver"/>
</dbReference>
<feature type="domain" description="Histidine kinase" evidence="15">
    <location>
        <begin position="316"/>
        <end position="532"/>
    </location>
</feature>
<feature type="domain" description="PAS" evidence="17">
    <location>
        <begin position="160"/>
        <end position="229"/>
    </location>
</feature>
<dbReference type="RefSeq" id="WP_014827578.1">
    <property type="nucleotide sequence ID" value="NC_018068.1"/>
</dbReference>
<dbReference type="Gene3D" id="3.40.50.2300">
    <property type="match status" value="1"/>
</dbReference>
<evidence type="ECO:0000256" key="13">
    <source>
        <dbReference type="ARBA" id="ARBA00024867"/>
    </source>
</evidence>
<evidence type="ECO:0000256" key="11">
    <source>
        <dbReference type="ARBA" id="ARBA00023012"/>
    </source>
</evidence>
<keyword evidence="8" id="KW-0547">Nucleotide-binding</keyword>
<evidence type="ECO:0000256" key="8">
    <source>
        <dbReference type="ARBA" id="ARBA00022741"/>
    </source>
</evidence>
<evidence type="ECO:0000256" key="2">
    <source>
        <dbReference type="ARBA" id="ARBA00004236"/>
    </source>
</evidence>
<evidence type="ECO:0000256" key="5">
    <source>
        <dbReference type="ARBA" id="ARBA00022475"/>
    </source>
</evidence>
<dbReference type="InterPro" id="IPR010559">
    <property type="entry name" value="Sig_transdc_His_kin_internal"/>
</dbReference>
<dbReference type="Pfam" id="PF02518">
    <property type="entry name" value="HATPase_c"/>
    <property type="match status" value="2"/>
</dbReference>
<keyword evidence="20" id="KW-1185">Reference proteome</keyword>
<accession>I4D707</accession>
<evidence type="ECO:0000256" key="6">
    <source>
        <dbReference type="ARBA" id="ARBA00022553"/>
    </source>
</evidence>
<feature type="modified residue" description="4-aspartylphosphate" evidence="14">
    <location>
        <position position="623"/>
    </location>
</feature>
<dbReference type="InterPro" id="IPR035965">
    <property type="entry name" value="PAS-like_dom_sf"/>
</dbReference>
<evidence type="ECO:0000256" key="1">
    <source>
        <dbReference type="ARBA" id="ARBA00000085"/>
    </source>
</evidence>
<comment type="function">
    <text evidence="13">May play the central regulatory role in sporulation. It may be an element of the effector pathway responsible for the activation of sporulation genes in response to nutritional stress. Spo0A may act in concert with spo0H (a sigma factor) to control the expression of some genes that are critical to the sporulation process.</text>
</comment>
<dbReference type="Pfam" id="PF08448">
    <property type="entry name" value="PAS_4"/>
    <property type="match status" value="1"/>
</dbReference>
<dbReference type="InterPro" id="IPR013656">
    <property type="entry name" value="PAS_4"/>
</dbReference>
<keyword evidence="10" id="KW-0067">ATP-binding</keyword>
<dbReference type="SUPFAM" id="SSF55874">
    <property type="entry name" value="ATPase domain of HSP90 chaperone/DNA topoisomerase II/histidine kinase"/>
    <property type="match status" value="2"/>
</dbReference>
<dbReference type="InterPro" id="IPR003594">
    <property type="entry name" value="HATPase_dom"/>
</dbReference>
<dbReference type="SUPFAM" id="SSF47384">
    <property type="entry name" value="Homodimeric domain of signal transducing histidine kinase"/>
    <property type="match status" value="1"/>
</dbReference>
<comment type="subcellular location">
    <subcellularLocation>
        <location evidence="2">Cell membrane</location>
    </subcellularLocation>
</comment>
<dbReference type="OrthoDB" id="9809348at2"/>
<dbReference type="AlphaFoldDB" id="I4D707"/>
<dbReference type="eggNOG" id="COG5002">
    <property type="taxonomic scope" value="Bacteria"/>
</dbReference>
<comment type="catalytic activity">
    <reaction evidence="1">
        <text>ATP + protein L-histidine = ADP + protein N-phospho-L-histidine.</text>
        <dbReference type="EC" id="2.7.13.3"/>
    </reaction>
</comment>
<keyword evidence="5" id="KW-1003">Cell membrane</keyword>
<dbReference type="SMART" id="SM00448">
    <property type="entry name" value="REC"/>
    <property type="match status" value="1"/>
</dbReference>
<dbReference type="GO" id="GO:0006355">
    <property type="term" value="P:regulation of DNA-templated transcription"/>
    <property type="evidence" value="ECO:0007669"/>
    <property type="project" value="InterPro"/>
</dbReference>
<dbReference type="CDD" id="cd17574">
    <property type="entry name" value="REC_OmpR"/>
    <property type="match status" value="1"/>
</dbReference>
<evidence type="ECO:0000256" key="3">
    <source>
        <dbReference type="ARBA" id="ARBA00012438"/>
    </source>
</evidence>
<evidence type="ECO:0000313" key="19">
    <source>
        <dbReference type="EMBL" id="AFM41581.1"/>
    </source>
</evidence>
<feature type="domain" description="Response regulatory" evidence="16">
    <location>
        <begin position="573"/>
        <end position="690"/>
    </location>
</feature>
<keyword evidence="7" id="KW-0808">Transferase</keyword>
<dbReference type="InterPro" id="IPR036097">
    <property type="entry name" value="HisK_dim/P_sf"/>
</dbReference>
<dbReference type="CDD" id="cd00082">
    <property type="entry name" value="HisKA"/>
    <property type="match status" value="1"/>
</dbReference>
<dbReference type="FunFam" id="3.30.565.10:FF:000023">
    <property type="entry name" value="PAS domain-containing sensor histidine kinase"/>
    <property type="match status" value="1"/>
</dbReference>
<keyword evidence="9" id="KW-0418">Kinase</keyword>
<dbReference type="InterPro" id="IPR011006">
    <property type="entry name" value="CheY-like_superfamily"/>
</dbReference>
<dbReference type="Pfam" id="PF00989">
    <property type="entry name" value="PAS"/>
    <property type="match status" value="1"/>
</dbReference>
<keyword evidence="12" id="KW-0472">Membrane</keyword>
<organism evidence="19 20">
    <name type="scientific">Desulfosporosinus acidiphilus (strain DSM 22704 / JCM 16185 / SJ4)</name>
    <dbReference type="NCBI Taxonomy" id="646529"/>
    <lineage>
        <taxon>Bacteria</taxon>
        <taxon>Bacillati</taxon>
        <taxon>Bacillota</taxon>
        <taxon>Clostridia</taxon>
        <taxon>Eubacteriales</taxon>
        <taxon>Desulfitobacteriaceae</taxon>
        <taxon>Desulfosporosinus</taxon>
    </lineage>
</organism>
<reference evidence="19 20" key="1">
    <citation type="journal article" date="2012" name="J. Bacteriol.">
        <title>Complete genome sequences of Desulfosporosinus orientis DSM765T, Desulfosporosinus youngiae DSM17734T, Desulfosporosinus meridiei DSM13257T, and Desulfosporosinus acidiphilus DSM22704T.</title>
        <authorList>
            <person name="Pester M."/>
            <person name="Brambilla E."/>
            <person name="Alazard D."/>
            <person name="Rattei T."/>
            <person name="Weinmaier T."/>
            <person name="Han J."/>
            <person name="Lucas S."/>
            <person name="Lapidus A."/>
            <person name="Cheng J.F."/>
            <person name="Goodwin L."/>
            <person name="Pitluck S."/>
            <person name="Peters L."/>
            <person name="Ovchinnikova G."/>
            <person name="Teshima H."/>
            <person name="Detter J.C."/>
            <person name="Han C.S."/>
            <person name="Tapia R."/>
            <person name="Land M.L."/>
            <person name="Hauser L."/>
            <person name="Kyrpides N.C."/>
            <person name="Ivanova N.N."/>
            <person name="Pagani I."/>
            <person name="Huntmann M."/>
            <person name="Wei C.L."/>
            <person name="Davenport K.W."/>
            <person name="Daligault H."/>
            <person name="Chain P.S."/>
            <person name="Chen A."/>
            <person name="Mavromatis K."/>
            <person name="Markowitz V."/>
            <person name="Szeto E."/>
            <person name="Mikhailova N."/>
            <person name="Pati A."/>
            <person name="Wagner M."/>
            <person name="Woyke T."/>
            <person name="Ollivier B."/>
            <person name="Klenk H.P."/>
            <person name="Spring S."/>
            <person name="Loy A."/>
        </authorList>
    </citation>
    <scope>NUCLEOTIDE SEQUENCE [LARGE SCALE GENOMIC DNA]</scope>
    <source>
        <strain evidence="20">DSM 22704 / JCM 16185 / SJ4</strain>
    </source>
</reference>
<dbReference type="Pfam" id="PF00072">
    <property type="entry name" value="Response_reg"/>
    <property type="match status" value="1"/>
</dbReference>
<evidence type="ECO:0000256" key="12">
    <source>
        <dbReference type="ARBA" id="ARBA00023136"/>
    </source>
</evidence>
<evidence type="ECO:0000259" key="16">
    <source>
        <dbReference type="PROSITE" id="PS50110"/>
    </source>
</evidence>
<evidence type="ECO:0000313" key="20">
    <source>
        <dbReference type="Proteomes" id="UP000002892"/>
    </source>
</evidence>
<evidence type="ECO:0000256" key="7">
    <source>
        <dbReference type="ARBA" id="ARBA00022679"/>
    </source>
</evidence>
<dbReference type="GO" id="GO:0009927">
    <property type="term" value="F:histidine phosphotransfer kinase activity"/>
    <property type="evidence" value="ECO:0007669"/>
    <property type="project" value="TreeGrafter"/>
</dbReference>
<evidence type="ECO:0000259" key="18">
    <source>
        <dbReference type="PROSITE" id="PS50113"/>
    </source>
</evidence>
<dbReference type="InterPro" id="IPR004358">
    <property type="entry name" value="Sig_transdc_His_kin-like_C"/>
</dbReference>
<evidence type="ECO:0000259" key="15">
    <source>
        <dbReference type="PROSITE" id="PS50109"/>
    </source>
</evidence>
<dbReference type="GO" id="GO:0000155">
    <property type="term" value="F:phosphorelay sensor kinase activity"/>
    <property type="evidence" value="ECO:0007669"/>
    <property type="project" value="InterPro"/>
</dbReference>
<feature type="domain" description="PAC" evidence="18">
    <location>
        <begin position="233"/>
        <end position="285"/>
    </location>
</feature>
<protein>
    <recommendedName>
        <fullName evidence="4">Stage 0 sporulation protein A homolog</fullName>
        <ecNumber evidence="3">2.7.13.3</ecNumber>
    </recommendedName>
</protein>
<evidence type="ECO:0000259" key="17">
    <source>
        <dbReference type="PROSITE" id="PS50112"/>
    </source>
</evidence>
<dbReference type="Proteomes" id="UP000002892">
    <property type="component" value="Chromosome"/>
</dbReference>
<dbReference type="KEGG" id="dai:Desaci_2648"/>
<dbReference type="PROSITE" id="PS50109">
    <property type="entry name" value="HIS_KIN"/>
    <property type="match status" value="2"/>
</dbReference>
<dbReference type="Gene3D" id="3.30.565.10">
    <property type="entry name" value="Histidine kinase-like ATPase, C-terminal domain"/>
    <property type="match status" value="2"/>
</dbReference>
<dbReference type="EMBL" id="CP003639">
    <property type="protein sequence ID" value="AFM41581.1"/>
    <property type="molecule type" value="Genomic_DNA"/>
</dbReference>
<dbReference type="PROSITE" id="PS50112">
    <property type="entry name" value="PAS"/>
    <property type="match status" value="2"/>
</dbReference>
<dbReference type="SMART" id="SM00091">
    <property type="entry name" value="PAS"/>
    <property type="match status" value="2"/>
</dbReference>
<dbReference type="HOGENOM" id="CLU_321539_0_0_9"/>
<dbReference type="NCBIfam" id="TIGR00229">
    <property type="entry name" value="sensory_box"/>
    <property type="match status" value="2"/>
</dbReference>
<dbReference type="Gene3D" id="1.10.287.130">
    <property type="match status" value="1"/>
</dbReference>
<dbReference type="Pfam" id="PF00512">
    <property type="entry name" value="HisKA"/>
    <property type="match status" value="1"/>
</dbReference>
<dbReference type="SUPFAM" id="SSF55785">
    <property type="entry name" value="PYP-like sensor domain (PAS domain)"/>
    <property type="match status" value="2"/>
</dbReference>
<dbReference type="PROSITE" id="PS50113">
    <property type="entry name" value="PAC"/>
    <property type="match status" value="1"/>
</dbReference>
<dbReference type="SUPFAM" id="SSF52172">
    <property type="entry name" value="CheY-like"/>
    <property type="match status" value="1"/>
</dbReference>